<dbReference type="AlphaFoldDB" id="A0A369AGE2"/>
<dbReference type="Proteomes" id="UP000252174">
    <property type="component" value="Unassembled WGS sequence"/>
</dbReference>
<feature type="compositionally biased region" description="Polar residues" evidence="2">
    <location>
        <begin position="652"/>
        <end position="668"/>
    </location>
</feature>
<feature type="region of interest" description="Disordered" evidence="2">
    <location>
        <begin position="141"/>
        <end position="214"/>
    </location>
</feature>
<evidence type="ECO:0000256" key="3">
    <source>
        <dbReference type="SAM" id="Phobius"/>
    </source>
</evidence>
<proteinExistence type="predicted"/>
<keyword evidence="1" id="KW-0175">Coiled coil</keyword>
<evidence type="ECO:0008006" key="6">
    <source>
        <dbReference type="Google" id="ProtNLM"/>
    </source>
</evidence>
<organism evidence="4 5">
    <name type="scientific">Extensimonas vulgaris</name>
    <dbReference type="NCBI Taxonomy" id="1031594"/>
    <lineage>
        <taxon>Bacteria</taxon>
        <taxon>Pseudomonadati</taxon>
        <taxon>Pseudomonadota</taxon>
        <taxon>Betaproteobacteria</taxon>
        <taxon>Burkholderiales</taxon>
        <taxon>Comamonadaceae</taxon>
        <taxon>Extensimonas</taxon>
    </lineage>
</organism>
<feature type="transmembrane region" description="Helical" evidence="3">
    <location>
        <begin position="327"/>
        <end position="348"/>
    </location>
</feature>
<keyword evidence="3" id="KW-0472">Membrane</keyword>
<name>A0A369AGE2_9BURK</name>
<evidence type="ECO:0000313" key="4">
    <source>
        <dbReference type="EMBL" id="RCX08241.1"/>
    </source>
</evidence>
<reference evidence="4 5" key="1">
    <citation type="submission" date="2018-07" db="EMBL/GenBank/DDBJ databases">
        <title>Genomic Encyclopedia of Type Strains, Phase IV (KMG-IV): sequencing the most valuable type-strain genomes for metagenomic binning, comparative biology and taxonomic classification.</title>
        <authorList>
            <person name="Goeker M."/>
        </authorList>
    </citation>
    <scope>NUCLEOTIDE SEQUENCE [LARGE SCALE GENOMIC DNA]</scope>
    <source>
        <strain evidence="4 5">DSM 100911</strain>
    </source>
</reference>
<keyword evidence="3" id="KW-1133">Transmembrane helix</keyword>
<keyword evidence="5" id="KW-1185">Reference proteome</keyword>
<protein>
    <recommendedName>
        <fullName evidence="6">Tfp pilus assembly protein FimV</fullName>
    </recommendedName>
</protein>
<feature type="compositionally biased region" description="Polar residues" evidence="2">
    <location>
        <begin position="372"/>
        <end position="391"/>
    </location>
</feature>
<accession>A0A369AGE2</accession>
<evidence type="ECO:0000256" key="1">
    <source>
        <dbReference type="SAM" id="Coils"/>
    </source>
</evidence>
<sequence>MRYIILGVGGVLLAGSASALSLGPSKGGVLLGAPIDLVFEVEPDPGADVGSSCISADVIFGESPVSDSYIRVLPLPVSTGRAGAVRVQVSKAVDEPIVQVKLSAGCSGRVSRTYTFFADLPQGVTNSSPVDVGVIAAAQGRTETQAGNRRAGPSVQASEGDHRSNVSHVGGKGKARNPAARVKPKPSAKTKDALVSVQTSSNTNPPPKPAAGLLAAPPRIKGAASVSAPSRLVMEPLDSWGEQAPLPLRPSSEMAVAPASAPQRAQAAAAWKALNTAAQDVQREEERVRALEAELVSLRAHARAQETSLRDLKQRIDAIEKERFTAVWVYALLGLLGLASLALLWIWLRTRREAERAVQAWRDSVALGPQGGTSDQPQEPSVASPSQQYGQDAQGAAPALERGLEPLSTQPLEISPKGETESRMGPLTVPMDFSPGFAQEHMASQIVHPEELFDVQQQAEFFRSVGEHERAIDTLKKHIAAHEQTSPLAYLELLRLYHVLGRADDFEQLRVQFQRHFNARVPSFKEFGPAGKDLEHYPQALEAIQAVWATPAVDDLLEQYLFRREGVGEAEPFDLAAFDDLLLLLAIVQTTPASARGVAQADKKTVRLPEPGQGSKGTDAPSWDLDFDFADIAARPASESVQTPLDLDLSDPQESTQPPSQANRGAVP</sequence>
<evidence type="ECO:0000256" key="2">
    <source>
        <dbReference type="SAM" id="MobiDB-lite"/>
    </source>
</evidence>
<feature type="region of interest" description="Disordered" evidence="2">
    <location>
        <begin position="637"/>
        <end position="668"/>
    </location>
</feature>
<feature type="region of interest" description="Disordered" evidence="2">
    <location>
        <begin position="366"/>
        <end position="426"/>
    </location>
</feature>
<keyword evidence="3" id="KW-0812">Transmembrane</keyword>
<gene>
    <name evidence="4" type="ORF">DFR45_10961</name>
</gene>
<comment type="caution">
    <text evidence="4">The sequence shown here is derived from an EMBL/GenBank/DDBJ whole genome shotgun (WGS) entry which is preliminary data.</text>
</comment>
<evidence type="ECO:0000313" key="5">
    <source>
        <dbReference type="Proteomes" id="UP000252174"/>
    </source>
</evidence>
<feature type="region of interest" description="Disordered" evidence="2">
    <location>
        <begin position="598"/>
        <end position="623"/>
    </location>
</feature>
<dbReference type="EMBL" id="QPJU01000009">
    <property type="protein sequence ID" value="RCX08241.1"/>
    <property type="molecule type" value="Genomic_DNA"/>
</dbReference>
<feature type="coiled-coil region" evidence="1">
    <location>
        <begin position="274"/>
        <end position="322"/>
    </location>
</feature>